<feature type="domain" description="Creatinase N-terminal" evidence="2">
    <location>
        <begin position="14"/>
        <end position="153"/>
    </location>
</feature>
<dbReference type="RefSeq" id="WP_206658300.1">
    <property type="nucleotide sequence ID" value="NZ_CP071182.1"/>
</dbReference>
<dbReference type="Gene3D" id="3.40.350.10">
    <property type="entry name" value="Creatinase/prolidase N-terminal domain"/>
    <property type="match status" value="1"/>
</dbReference>
<dbReference type="GO" id="GO:0004177">
    <property type="term" value="F:aminopeptidase activity"/>
    <property type="evidence" value="ECO:0007669"/>
    <property type="project" value="UniProtKB-KW"/>
</dbReference>
<dbReference type="Proteomes" id="UP000663505">
    <property type="component" value="Chromosome"/>
</dbReference>
<dbReference type="Pfam" id="PF01321">
    <property type="entry name" value="Creatinase_N"/>
    <property type="match status" value="1"/>
</dbReference>
<dbReference type="EMBL" id="CP071182">
    <property type="protein sequence ID" value="QSO48985.1"/>
    <property type="molecule type" value="Genomic_DNA"/>
</dbReference>
<dbReference type="PANTHER" id="PTHR46112">
    <property type="entry name" value="AMINOPEPTIDASE"/>
    <property type="match status" value="1"/>
</dbReference>
<dbReference type="InterPro" id="IPR000587">
    <property type="entry name" value="Creatinase_N"/>
</dbReference>
<dbReference type="Pfam" id="PF00557">
    <property type="entry name" value="Peptidase_M24"/>
    <property type="match status" value="1"/>
</dbReference>
<dbReference type="Gene3D" id="3.90.230.10">
    <property type="entry name" value="Creatinase/methionine aminopeptidase superfamily"/>
    <property type="match status" value="1"/>
</dbReference>
<keyword evidence="3" id="KW-0645">Protease</keyword>
<evidence type="ECO:0000259" key="2">
    <source>
        <dbReference type="Pfam" id="PF01321"/>
    </source>
</evidence>
<accession>A0A9X7W276</accession>
<dbReference type="KEGG" id="afx:JZ786_08670"/>
<keyword evidence="3" id="KW-0378">Hydrolase</keyword>
<dbReference type="SUPFAM" id="SSF53092">
    <property type="entry name" value="Creatinase/prolidase N-terminal domain"/>
    <property type="match status" value="1"/>
</dbReference>
<name>A0A9X7W276_9BACL</name>
<feature type="domain" description="Peptidase M24" evidence="1">
    <location>
        <begin position="162"/>
        <end position="376"/>
    </location>
</feature>
<dbReference type="InterPro" id="IPR029149">
    <property type="entry name" value="Creatin/AminoP/Spt16_N"/>
</dbReference>
<keyword evidence="4" id="KW-1185">Reference proteome</keyword>
<organism evidence="3 4">
    <name type="scientific">Alicyclobacillus mengziensis</name>
    <dbReference type="NCBI Taxonomy" id="2931921"/>
    <lineage>
        <taxon>Bacteria</taxon>
        <taxon>Bacillati</taxon>
        <taxon>Bacillota</taxon>
        <taxon>Bacilli</taxon>
        <taxon>Bacillales</taxon>
        <taxon>Alicyclobacillaceae</taxon>
        <taxon>Alicyclobacillus</taxon>
    </lineage>
</organism>
<dbReference type="PANTHER" id="PTHR46112:SF2">
    <property type="entry name" value="XAA-PRO AMINOPEPTIDASE P-RELATED"/>
    <property type="match status" value="1"/>
</dbReference>
<dbReference type="InterPro" id="IPR036005">
    <property type="entry name" value="Creatinase/aminopeptidase-like"/>
</dbReference>
<dbReference type="SUPFAM" id="SSF55920">
    <property type="entry name" value="Creatinase/aminopeptidase"/>
    <property type="match status" value="1"/>
</dbReference>
<dbReference type="InterPro" id="IPR050659">
    <property type="entry name" value="Peptidase_M24B"/>
</dbReference>
<dbReference type="CDD" id="cd01066">
    <property type="entry name" value="APP_MetAP"/>
    <property type="match status" value="1"/>
</dbReference>
<evidence type="ECO:0000313" key="3">
    <source>
        <dbReference type="EMBL" id="QSO48985.1"/>
    </source>
</evidence>
<keyword evidence="3" id="KW-0031">Aminopeptidase</keyword>
<reference evidence="3 4" key="1">
    <citation type="submission" date="2021-02" db="EMBL/GenBank/DDBJ databases">
        <title>Alicyclobacillus curvatus sp. nov. and Alicyclobacillus mengziensis sp. nov., two acidophilic bacteria isolated from acid mine drainage.</title>
        <authorList>
            <person name="Huang Y."/>
        </authorList>
    </citation>
    <scope>NUCLEOTIDE SEQUENCE [LARGE SCALE GENOMIC DNA]</scope>
    <source>
        <strain evidence="3 4">S30H14</strain>
    </source>
</reference>
<protein>
    <submittedName>
        <fullName evidence="3">Aminopeptidase P family protein</fullName>
    </submittedName>
</protein>
<dbReference type="InterPro" id="IPR000994">
    <property type="entry name" value="Pept_M24"/>
</dbReference>
<evidence type="ECO:0000313" key="4">
    <source>
        <dbReference type="Proteomes" id="UP000663505"/>
    </source>
</evidence>
<sequence length="396" mass="43624">MKPLVISAEERAGRRERIEQKVQEAGMEGAVIFSPTSIFYLVGFHFIPTERPMALVLTDGKTTLFVPRLEHEHAETVSDADTVKSYPEYPSELHPMRRLAQLLGELGLRAGKIGVDADGYGSSWGYRGPRLSEVLPEADVVPGVGMWVEEMRMSKSDAEIALIRESCRWGNLAHVLLQRYSVAGAREIDISMRATSEATSAMIDTLGPIYRAAGSASASAGFRGQIGPNSALPHAVTINAILKQGDTLVTGAGADIYGYHSELERTMFVGEPNAEQRRFFEHMLSAQDLAISLIKPGIPCNAIEQEMQRFYKENNLVPYTRHHTGHNIGLQGHEMPFLDLGDETILQPGMLFTIEPGFYVEGLGGFRHSDTIVVTKDGSESLTYYPRQLEDLICGV</sequence>
<evidence type="ECO:0000259" key="1">
    <source>
        <dbReference type="Pfam" id="PF00557"/>
    </source>
</evidence>
<dbReference type="AlphaFoldDB" id="A0A9X7W276"/>
<gene>
    <name evidence="3" type="ORF">JZ786_08670</name>
</gene>
<proteinExistence type="predicted"/>